<keyword evidence="4 9" id="KW-0812">Transmembrane</keyword>
<reference evidence="11" key="1">
    <citation type="submission" date="2018-06" db="EMBL/GenBank/DDBJ databases">
        <authorList>
            <person name="Zhirakovskaya E."/>
        </authorList>
    </citation>
    <scope>NUCLEOTIDE SEQUENCE</scope>
</reference>
<dbReference type="AlphaFoldDB" id="A0A3B0YPS9"/>
<proteinExistence type="inferred from homology"/>
<dbReference type="InterPro" id="IPR024791">
    <property type="entry name" value="Cyt_c/ubiquinol_Oxase_su3"/>
</dbReference>
<evidence type="ECO:0000256" key="9">
    <source>
        <dbReference type="SAM" id="Phobius"/>
    </source>
</evidence>
<evidence type="ECO:0000256" key="4">
    <source>
        <dbReference type="ARBA" id="ARBA00022692"/>
    </source>
</evidence>
<comment type="subcellular location">
    <subcellularLocation>
        <location evidence="1">Membrane</location>
        <topology evidence="1">Multi-pass membrane protein</topology>
    </subcellularLocation>
</comment>
<dbReference type="Gene3D" id="1.10.287.70">
    <property type="match status" value="1"/>
</dbReference>
<dbReference type="SUPFAM" id="SSF81452">
    <property type="entry name" value="Cytochrome c oxidase subunit III-like"/>
    <property type="match status" value="1"/>
</dbReference>
<dbReference type="Pfam" id="PF00510">
    <property type="entry name" value="COX3"/>
    <property type="match status" value="2"/>
</dbReference>
<feature type="transmembrane region" description="Helical" evidence="9">
    <location>
        <begin position="297"/>
        <end position="316"/>
    </location>
</feature>
<evidence type="ECO:0000256" key="6">
    <source>
        <dbReference type="ARBA" id="ARBA00022989"/>
    </source>
</evidence>
<evidence type="ECO:0000256" key="5">
    <source>
        <dbReference type="ARBA" id="ARBA00022967"/>
    </source>
</evidence>
<name>A0A3B0YPS9_9ZZZZ</name>
<dbReference type="GO" id="GO:0016020">
    <property type="term" value="C:membrane"/>
    <property type="evidence" value="ECO:0007669"/>
    <property type="project" value="UniProtKB-SubCell"/>
</dbReference>
<dbReference type="PANTHER" id="PTHR11403:SF7">
    <property type="entry name" value="CYTOCHROME C OXIDASE SUBUNIT 3"/>
    <property type="match status" value="1"/>
</dbReference>
<evidence type="ECO:0000256" key="2">
    <source>
        <dbReference type="ARBA" id="ARBA00010581"/>
    </source>
</evidence>
<evidence type="ECO:0000256" key="1">
    <source>
        <dbReference type="ARBA" id="ARBA00004141"/>
    </source>
</evidence>
<gene>
    <name evidence="11" type="ORF">MNBD_GAMMA12-1896</name>
</gene>
<dbReference type="GO" id="GO:0019646">
    <property type="term" value="P:aerobic electron transport chain"/>
    <property type="evidence" value="ECO:0007669"/>
    <property type="project" value="InterPro"/>
</dbReference>
<dbReference type="EC" id="7.1.1.9" evidence="3"/>
<dbReference type="InterPro" id="IPR035973">
    <property type="entry name" value="Cyt_c_oxidase_su3-like_sf"/>
</dbReference>
<dbReference type="GO" id="GO:0016491">
    <property type="term" value="F:oxidoreductase activity"/>
    <property type="evidence" value="ECO:0007669"/>
    <property type="project" value="UniProtKB-KW"/>
</dbReference>
<evidence type="ECO:0000256" key="8">
    <source>
        <dbReference type="ARBA" id="ARBA00031625"/>
    </source>
</evidence>
<dbReference type="PROSITE" id="PS50253">
    <property type="entry name" value="COX3"/>
    <property type="match status" value="1"/>
</dbReference>
<evidence type="ECO:0000313" key="11">
    <source>
        <dbReference type="EMBL" id="VAW82885.1"/>
    </source>
</evidence>
<dbReference type="CDD" id="cd01665">
    <property type="entry name" value="Cyt_c_Oxidase_III"/>
    <property type="match status" value="1"/>
</dbReference>
<keyword evidence="11" id="KW-0560">Oxidoreductase</keyword>
<dbReference type="Gene3D" id="1.20.120.80">
    <property type="entry name" value="Cytochrome c oxidase, subunit III, four-helix bundle"/>
    <property type="match status" value="1"/>
</dbReference>
<keyword evidence="5" id="KW-1278">Translocase</keyword>
<evidence type="ECO:0000256" key="3">
    <source>
        <dbReference type="ARBA" id="ARBA00012949"/>
    </source>
</evidence>
<protein>
    <recommendedName>
        <fullName evidence="3">cytochrome-c oxidase</fullName>
        <ecNumber evidence="3">7.1.1.9</ecNumber>
    </recommendedName>
    <alternativeName>
        <fullName evidence="8">Cytochrome c oxidase polypeptide III</fullName>
    </alternativeName>
</protein>
<comment type="similarity">
    <text evidence="2">Belongs to the cytochrome c oxidase subunit 3 family.</text>
</comment>
<dbReference type="InterPro" id="IPR013833">
    <property type="entry name" value="Cyt_c_oxidase_su3_a-hlx"/>
</dbReference>
<dbReference type="InterPro" id="IPR000298">
    <property type="entry name" value="Cyt_c_oxidase-like_su3"/>
</dbReference>
<feature type="transmembrane region" description="Helical" evidence="9">
    <location>
        <begin position="252"/>
        <end position="277"/>
    </location>
</feature>
<feature type="domain" description="Heme-copper oxidase subunit III family profile" evidence="10">
    <location>
        <begin position="3"/>
        <end position="317"/>
    </location>
</feature>
<feature type="transmembrane region" description="Helical" evidence="9">
    <location>
        <begin position="12"/>
        <end position="34"/>
    </location>
</feature>
<feature type="transmembrane region" description="Helical" evidence="9">
    <location>
        <begin position="212"/>
        <end position="232"/>
    </location>
</feature>
<accession>A0A3B0YPS9</accession>
<dbReference type="InterPro" id="IPR033945">
    <property type="entry name" value="Cyt_c_oxase_su3_dom"/>
</dbReference>
<keyword evidence="6 9" id="KW-1133">Transmembrane helix</keyword>
<feature type="transmembrane region" description="Helical" evidence="9">
    <location>
        <begin position="54"/>
        <end position="79"/>
    </location>
</feature>
<dbReference type="GO" id="GO:0004129">
    <property type="term" value="F:cytochrome-c oxidase activity"/>
    <property type="evidence" value="ECO:0007669"/>
    <property type="project" value="UniProtKB-EC"/>
</dbReference>
<sequence>MSSNGGYYLPKPSFWPLLGSIGLFLLVGGFAMSLPTDISRSAIGQYTYGEGASVGSLTVMYIGFGVLAVMLIGWFGQVIKESEAGLYDSQVDRSFRQGMTWFIFSEVMFFAAFFGALYYIRVLMLPWLNGTSVNPDMALTGQWLYPEFKAAWPNSGPLGPDLFAASKELTEKSFHIMGAWGIPAINTLILLTSGVTLTIAHHALKEGHRKKLITWLAATVILGFIFLALQIYEYGHAYSAMNLKMTTGSYGSTFYMLTGFHGFHVFVGATILAVLLFRSAKGHFSEKSHFAFEAGAWYWHFVDVVWLGLFIFVYWLI</sequence>
<organism evidence="11">
    <name type="scientific">hydrothermal vent metagenome</name>
    <dbReference type="NCBI Taxonomy" id="652676"/>
    <lineage>
        <taxon>unclassified sequences</taxon>
        <taxon>metagenomes</taxon>
        <taxon>ecological metagenomes</taxon>
    </lineage>
</organism>
<evidence type="ECO:0000256" key="7">
    <source>
        <dbReference type="ARBA" id="ARBA00023136"/>
    </source>
</evidence>
<feature type="transmembrane region" description="Helical" evidence="9">
    <location>
        <begin position="177"/>
        <end position="200"/>
    </location>
</feature>
<evidence type="ECO:0000259" key="10">
    <source>
        <dbReference type="PROSITE" id="PS50253"/>
    </source>
</evidence>
<keyword evidence="7 9" id="KW-0472">Membrane</keyword>
<dbReference type="PANTHER" id="PTHR11403">
    <property type="entry name" value="CYTOCHROME C OXIDASE SUBUNIT III"/>
    <property type="match status" value="1"/>
</dbReference>
<feature type="transmembrane region" description="Helical" evidence="9">
    <location>
        <begin position="100"/>
        <end position="120"/>
    </location>
</feature>
<dbReference type="EMBL" id="UOFL01000256">
    <property type="protein sequence ID" value="VAW82885.1"/>
    <property type="molecule type" value="Genomic_DNA"/>
</dbReference>
<dbReference type="FunFam" id="1.20.120.80:FF:000003">
    <property type="entry name" value="Cytochrome c oxidase subunit 3"/>
    <property type="match status" value="1"/>
</dbReference>